<keyword evidence="1" id="KW-0472">Membrane</keyword>
<dbReference type="Proteomes" id="UP000554235">
    <property type="component" value="Unassembled WGS sequence"/>
</dbReference>
<name>A0A8H4LMK0_9HYPO</name>
<dbReference type="EMBL" id="JAADYS010000386">
    <property type="protein sequence ID" value="KAF4470169.1"/>
    <property type="molecule type" value="Genomic_DNA"/>
</dbReference>
<reference evidence="2 3" key="1">
    <citation type="submission" date="2020-01" db="EMBL/GenBank/DDBJ databases">
        <title>Identification and distribution of gene clusters putatively required for synthesis of sphingolipid metabolism inhibitors in phylogenetically diverse species of the filamentous fungus Fusarium.</title>
        <authorList>
            <person name="Kim H.-S."/>
            <person name="Busman M."/>
            <person name="Brown D.W."/>
            <person name="Divon H."/>
            <person name="Uhlig S."/>
            <person name="Proctor R.H."/>
        </authorList>
    </citation>
    <scope>NUCLEOTIDE SEQUENCE [LARGE SCALE GENOMIC DNA]</scope>
    <source>
        <strain evidence="2 3">NRRL 20459</strain>
    </source>
</reference>
<keyword evidence="1" id="KW-0812">Transmembrane</keyword>
<dbReference type="AlphaFoldDB" id="A0A8H4LMK0"/>
<feature type="transmembrane region" description="Helical" evidence="1">
    <location>
        <begin position="27"/>
        <end position="55"/>
    </location>
</feature>
<dbReference type="OrthoDB" id="5015154at2759"/>
<evidence type="ECO:0000313" key="3">
    <source>
        <dbReference type="Proteomes" id="UP000554235"/>
    </source>
</evidence>
<keyword evidence="1" id="KW-1133">Transmembrane helix</keyword>
<proteinExistence type="predicted"/>
<gene>
    <name evidence="2" type="ORF">FALBO_2930</name>
</gene>
<keyword evidence="3" id="KW-1185">Reference proteome</keyword>
<evidence type="ECO:0000313" key="2">
    <source>
        <dbReference type="EMBL" id="KAF4470169.1"/>
    </source>
</evidence>
<evidence type="ECO:0000256" key="1">
    <source>
        <dbReference type="SAM" id="Phobius"/>
    </source>
</evidence>
<accession>A0A8H4LMK0</accession>
<sequence length="437" mass="50896">MQILQAVRYCARRGWAEFKGLCRSVRLVFLIVLPFACFTILLGFVQGFIFGPWYMRDMQQNARLLVSNVVTVKSYSWFGGFAGRSWLDKKQAPFYIQQLHNPLDWHKKLGLDRPEGWQTEGAENLASLRKLYRRRHGASQKPLDRWIYASPQSKPLDENVEFVDPWDQAFLELLRHRDEHELLRRTNFHYLACPTSFLCNAWRVTGPALLHFSTEPTPENSTATRVSWRRNRKPTFEPVSVRVFELPLREPVIPGVFPSYLEQMRVITASDSGFWSSKPPHSDFDQMIGQCKKISKRLERAYPWTYGALVKVEDKWTKVWAMEDTALILYGRLVSTALSAVPIVLGTRLWENISRRYWNSREENDGTDTAETDPVAQTLQHFLDVLGDEHKEKFRQTANGRKLLEKIESGLETKEWNTRDEVLGEIVDAMRGDRNER</sequence>
<organism evidence="2 3">
    <name type="scientific">Fusarium albosuccineum</name>
    <dbReference type="NCBI Taxonomy" id="1237068"/>
    <lineage>
        <taxon>Eukaryota</taxon>
        <taxon>Fungi</taxon>
        <taxon>Dikarya</taxon>
        <taxon>Ascomycota</taxon>
        <taxon>Pezizomycotina</taxon>
        <taxon>Sordariomycetes</taxon>
        <taxon>Hypocreomycetidae</taxon>
        <taxon>Hypocreales</taxon>
        <taxon>Nectriaceae</taxon>
        <taxon>Fusarium</taxon>
        <taxon>Fusarium decemcellulare species complex</taxon>
    </lineage>
</organism>
<comment type="caution">
    <text evidence="2">The sequence shown here is derived from an EMBL/GenBank/DDBJ whole genome shotgun (WGS) entry which is preliminary data.</text>
</comment>
<protein>
    <submittedName>
        <fullName evidence="2">Uncharacterized protein</fullName>
    </submittedName>
</protein>